<keyword evidence="3 7" id="KW-0489">Methyltransferase</keyword>
<dbReference type="AlphaFoldDB" id="A0AAW6RN79"/>
<evidence type="ECO:0000256" key="2">
    <source>
        <dbReference type="ARBA" id="ARBA00022552"/>
    </source>
</evidence>
<keyword evidence="5" id="KW-0949">S-adenosyl-L-methionine</keyword>
<dbReference type="GO" id="GO:0032259">
    <property type="term" value="P:methylation"/>
    <property type="evidence" value="ECO:0007669"/>
    <property type="project" value="UniProtKB-KW"/>
</dbReference>
<dbReference type="InterPro" id="IPR008189">
    <property type="entry name" value="rRNA_ssu_MeTfrase_I"/>
</dbReference>
<evidence type="ECO:0000256" key="3">
    <source>
        <dbReference type="ARBA" id="ARBA00022603"/>
    </source>
</evidence>
<dbReference type="Pfam" id="PF00590">
    <property type="entry name" value="TP_methylase"/>
    <property type="match status" value="1"/>
</dbReference>
<comment type="caution">
    <text evidence="7">The sequence shown here is derived from an EMBL/GenBank/DDBJ whole genome shotgun (WGS) entry which is preliminary data.</text>
</comment>
<name>A0AAW6RN79_9BURK</name>
<dbReference type="SUPFAM" id="SSF53790">
    <property type="entry name" value="Tetrapyrrole methylase"/>
    <property type="match status" value="1"/>
</dbReference>
<keyword evidence="1" id="KW-0963">Cytoplasm</keyword>
<evidence type="ECO:0000313" key="7">
    <source>
        <dbReference type="EMBL" id="MDG9699768.1"/>
    </source>
</evidence>
<keyword evidence="2" id="KW-0698">rRNA processing</keyword>
<evidence type="ECO:0000256" key="5">
    <source>
        <dbReference type="ARBA" id="ARBA00022691"/>
    </source>
</evidence>
<sequence length="267" mass="27606">MSHSAPPASALPAGTLFLMPAPLDFGCEPPAPLEAALPRLAIETAARLAFWVSENARSTRAFLKRVNAIAPLAQPLQAVQIAELPRAAHKQGDHAGGGGARFDARALLAPALAGHDMALISEAGLPAVADPGSSVVRAAHEAGVPVQPLAGPSSLLLALAASGLNGQSFAFNGYLPQEAAARARRIRELEALALKTGQTQLFIETPYRNAALLHALAHTLQPATRLSVSRGLTLPAARCRTLPASAWRRLGADAAPGREPAIFAIGL</sequence>
<dbReference type="Gene3D" id="3.30.950.10">
    <property type="entry name" value="Methyltransferase, Cobalt-precorrin-4 Transmethylase, Domain 2"/>
    <property type="match status" value="1"/>
</dbReference>
<keyword evidence="8" id="KW-1185">Reference proteome</keyword>
<dbReference type="InterPro" id="IPR035996">
    <property type="entry name" value="4pyrrol_Methylase_sf"/>
</dbReference>
<protein>
    <submittedName>
        <fullName evidence="7">SAM-dependent methyltransferase</fullName>
    </submittedName>
</protein>
<evidence type="ECO:0000256" key="1">
    <source>
        <dbReference type="ARBA" id="ARBA00022490"/>
    </source>
</evidence>
<evidence type="ECO:0000256" key="4">
    <source>
        <dbReference type="ARBA" id="ARBA00022679"/>
    </source>
</evidence>
<evidence type="ECO:0000259" key="6">
    <source>
        <dbReference type="Pfam" id="PF00590"/>
    </source>
</evidence>
<dbReference type="InterPro" id="IPR014776">
    <property type="entry name" value="4pyrrole_Mease_sub2"/>
</dbReference>
<dbReference type="RefSeq" id="WP_279524606.1">
    <property type="nucleotide sequence ID" value="NZ_JARVII010000016.1"/>
</dbReference>
<proteinExistence type="predicted"/>
<accession>A0AAW6RN79</accession>
<keyword evidence="4" id="KW-0808">Transferase</keyword>
<dbReference type="InterPro" id="IPR000878">
    <property type="entry name" value="4pyrrol_Mease"/>
</dbReference>
<feature type="domain" description="Tetrapyrrole methylase" evidence="6">
    <location>
        <begin position="88"/>
        <end position="238"/>
    </location>
</feature>
<dbReference type="EMBL" id="JARVII010000016">
    <property type="protein sequence ID" value="MDG9699768.1"/>
    <property type="molecule type" value="Genomic_DNA"/>
</dbReference>
<evidence type="ECO:0000313" key="8">
    <source>
        <dbReference type="Proteomes" id="UP001237156"/>
    </source>
</evidence>
<dbReference type="PANTHER" id="PTHR46111:SF2">
    <property type="entry name" value="SAM-DEPENDENT METHYLTRANSFERASE"/>
    <property type="match status" value="1"/>
</dbReference>
<dbReference type="PANTHER" id="PTHR46111">
    <property type="entry name" value="RIBOSOMAL RNA SMALL SUBUNIT METHYLTRANSFERASE I"/>
    <property type="match status" value="1"/>
</dbReference>
<dbReference type="GO" id="GO:0006364">
    <property type="term" value="P:rRNA processing"/>
    <property type="evidence" value="ECO:0007669"/>
    <property type="project" value="UniProtKB-KW"/>
</dbReference>
<dbReference type="Gene3D" id="3.40.1010.10">
    <property type="entry name" value="Cobalt-precorrin-4 Transmethylase, Domain 1"/>
    <property type="match status" value="1"/>
</dbReference>
<dbReference type="GO" id="GO:0008168">
    <property type="term" value="F:methyltransferase activity"/>
    <property type="evidence" value="ECO:0007669"/>
    <property type="project" value="UniProtKB-KW"/>
</dbReference>
<organism evidence="7 8">
    <name type="scientific">Ottowia cancrivicina</name>
    <dbReference type="NCBI Taxonomy" id="3040346"/>
    <lineage>
        <taxon>Bacteria</taxon>
        <taxon>Pseudomonadati</taxon>
        <taxon>Pseudomonadota</taxon>
        <taxon>Betaproteobacteria</taxon>
        <taxon>Burkholderiales</taxon>
        <taxon>Comamonadaceae</taxon>
        <taxon>Ottowia</taxon>
    </lineage>
</organism>
<reference evidence="7 8" key="1">
    <citation type="submission" date="2023-04" db="EMBL/GenBank/DDBJ databases">
        <title>Ottowia paracancer sp. nov., isolated from human stomach.</title>
        <authorList>
            <person name="Song Y."/>
        </authorList>
    </citation>
    <scope>NUCLEOTIDE SEQUENCE [LARGE SCALE GENOMIC DNA]</scope>
    <source>
        <strain evidence="7 8">10c7w1</strain>
    </source>
</reference>
<dbReference type="Proteomes" id="UP001237156">
    <property type="component" value="Unassembled WGS sequence"/>
</dbReference>
<dbReference type="InterPro" id="IPR014777">
    <property type="entry name" value="4pyrrole_Mease_sub1"/>
</dbReference>
<dbReference type="CDD" id="cd11649">
    <property type="entry name" value="RsmI_like"/>
    <property type="match status" value="1"/>
</dbReference>
<gene>
    <name evidence="7" type="ORF">QB898_08620</name>
</gene>